<proteinExistence type="inferred from homology"/>
<dbReference type="KEGG" id="thig:FE785_03935"/>
<dbReference type="PROSITE" id="PS51379">
    <property type="entry name" value="4FE4S_FER_2"/>
    <property type="match status" value="1"/>
</dbReference>
<feature type="binding site" evidence="6">
    <location>
        <position position="182"/>
    </location>
    <ligand>
        <name>cob(II)alamin</name>
        <dbReference type="ChEBI" id="CHEBI:16304"/>
    </ligand>
</feature>
<dbReference type="GO" id="GO:0052693">
    <property type="term" value="F:epoxyqueuosine reductase activity"/>
    <property type="evidence" value="ECO:0007669"/>
    <property type="project" value="UniProtKB-UniRule"/>
</dbReference>
<comment type="subcellular location">
    <subcellularLocation>
        <location evidence="6">Cytoplasm</location>
    </subcellularLocation>
</comment>
<keyword evidence="3 6" id="KW-0819">tRNA processing</keyword>
<comment type="cofactor">
    <cofactor evidence="6">
        <name>[4Fe-4S] cluster</name>
        <dbReference type="ChEBI" id="CHEBI:49883"/>
    </cofactor>
    <text evidence="6">Binds 2 [4Fe-4S] clusters per monomer.</text>
</comment>
<dbReference type="UniPathway" id="UPA00392"/>
<feature type="binding site" evidence="6">
    <location>
        <position position="232"/>
    </location>
    <ligand>
        <name>cob(II)alamin</name>
        <dbReference type="ChEBI" id="CHEBI:16304"/>
    </ligand>
</feature>
<dbReference type="AlphaFoldDB" id="A0A4P9K5V0"/>
<evidence type="ECO:0000313" key="8">
    <source>
        <dbReference type="EMBL" id="QCU89850.1"/>
    </source>
</evidence>
<comment type="subunit">
    <text evidence="6">Monomer.</text>
</comment>
<evidence type="ECO:0000256" key="4">
    <source>
        <dbReference type="ARBA" id="ARBA00022785"/>
    </source>
</evidence>
<dbReference type="OrthoDB" id="9784571at2"/>
<dbReference type="InterPro" id="IPR013542">
    <property type="entry name" value="QueG_DUF1730"/>
</dbReference>
<keyword evidence="6" id="KW-0846">Cobalamin</keyword>
<feature type="binding site" evidence="6">
    <location>
        <begin position="257"/>
        <end position="258"/>
    </location>
    <ligand>
        <name>cob(II)alamin</name>
        <dbReference type="ChEBI" id="CHEBI:16304"/>
    </ligand>
</feature>
<keyword evidence="5 6" id="KW-0560">Oxidoreductase</keyword>
<feature type="domain" description="4Fe-4S ferredoxin-type" evidence="7">
    <location>
        <begin position="195"/>
        <end position="223"/>
    </location>
</feature>
<comment type="catalytic activity">
    <reaction evidence="6">
        <text>epoxyqueuosine(34) in tRNA + AH2 = queuosine(34) in tRNA + A + H2O</text>
        <dbReference type="Rhea" id="RHEA:32159"/>
        <dbReference type="Rhea" id="RHEA-COMP:18571"/>
        <dbReference type="Rhea" id="RHEA-COMP:18582"/>
        <dbReference type="ChEBI" id="CHEBI:13193"/>
        <dbReference type="ChEBI" id="CHEBI:15377"/>
        <dbReference type="ChEBI" id="CHEBI:17499"/>
        <dbReference type="ChEBI" id="CHEBI:194431"/>
        <dbReference type="ChEBI" id="CHEBI:194443"/>
        <dbReference type="EC" id="1.17.99.6"/>
    </reaction>
</comment>
<keyword evidence="2 6" id="KW-0963">Cytoplasm</keyword>
<name>A0A4P9K5V0_9GAMM</name>
<feature type="binding site" evidence="6">
    <location>
        <position position="168"/>
    </location>
    <ligand>
        <name>cob(II)alamin</name>
        <dbReference type="ChEBI" id="CHEBI:16304"/>
    </ligand>
</feature>
<dbReference type="SUPFAM" id="SSF54862">
    <property type="entry name" value="4Fe-4S ferredoxins"/>
    <property type="match status" value="1"/>
</dbReference>
<evidence type="ECO:0000256" key="2">
    <source>
        <dbReference type="ARBA" id="ARBA00022490"/>
    </source>
</evidence>
<feature type="active site" description="Proton donor" evidence="6">
    <location>
        <position position="147"/>
    </location>
</feature>
<feature type="binding site" evidence="6">
    <location>
        <position position="239"/>
    </location>
    <ligand>
        <name>tRNA</name>
        <dbReference type="ChEBI" id="CHEBI:17843"/>
    </ligand>
</feature>
<dbReference type="InterPro" id="IPR017896">
    <property type="entry name" value="4Fe4S_Fe-S-bd"/>
</dbReference>
<feature type="binding site" evidence="6">
    <location>
        <position position="230"/>
    </location>
    <ligand>
        <name>[4Fe-4S] cluster</name>
        <dbReference type="ChEBI" id="CHEBI:49883"/>
        <label>2</label>
    </ligand>
</feature>
<dbReference type="Proteomes" id="UP000304864">
    <property type="component" value="Chromosome"/>
</dbReference>
<dbReference type="GO" id="GO:0005737">
    <property type="term" value="C:cytoplasm"/>
    <property type="evidence" value="ECO:0007669"/>
    <property type="project" value="UniProtKB-SubCell"/>
</dbReference>
<feature type="binding site" evidence="6">
    <location>
        <position position="260"/>
    </location>
    <ligand>
        <name>[4Fe-4S] cluster</name>
        <dbReference type="ChEBI" id="CHEBI:49883"/>
        <label>2</label>
    </ligand>
</feature>
<accession>A0A4P9K5V0</accession>
<keyword evidence="6" id="KW-0411">Iron-sulfur</keyword>
<dbReference type="PANTHER" id="PTHR30002:SF4">
    <property type="entry name" value="EPOXYQUEUOSINE REDUCTASE"/>
    <property type="match status" value="1"/>
</dbReference>
<keyword evidence="6" id="KW-0479">Metal-binding</keyword>
<organism evidence="8 9">
    <name type="scientific">Thiomicrorhabdus sediminis</name>
    <dbReference type="NCBI Taxonomy" id="2580412"/>
    <lineage>
        <taxon>Bacteria</taxon>
        <taxon>Pseudomonadati</taxon>
        <taxon>Pseudomonadota</taxon>
        <taxon>Gammaproteobacteria</taxon>
        <taxon>Thiotrichales</taxon>
        <taxon>Piscirickettsiaceae</taxon>
        <taxon>Thiomicrorhabdus</taxon>
    </lineage>
</organism>
<dbReference type="HAMAP" id="MF_00916">
    <property type="entry name" value="QueG"/>
    <property type="match status" value="1"/>
</dbReference>
<protein>
    <recommendedName>
        <fullName evidence="6">Epoxyqueuosine reductase</fullName>
        <ecNumber evidence="6">1.17.99.6</ecNumber>
    </recommendedName>
    <alternativeName>
        <fullName evidence="6">Queuosine biosynthesis protein QueG</fullName>
    </alternativeName>
</protein>
<dbReference type="GO" id="GO:0046872">
    <property type="term" value="F:metal ion binding"/>
    <property type="evidence" value="ECO:0007669"/>
    <property type="project" value="UniProtKB-KW"/>
</dbReference>
<dbReference type="EC" id="1.17.99.6" evidence="6"/>
<dbReference type="EMBL" id="CP040602">
    <property type="protein sequence ID" value="QCU89850.1"/>
    <property type="molecule type" value="Genomic_DNA"/>
</dbReference>
<evidence type="ECO:0000313" key="9">
    <source>
        <dbReference type="Proteomes" id="UP000304864"/>
    </source>
</evidence>
<dbReference type="GO" id="GO:0031419">
    <property type="term" value="F:cobalamin binding"/>
    <property type="evidence" value="ECO:0007669"/>
    <property type="project" value="UniProtKB-KW"/>
</dbReference>
<dbReference type="Pfam" id="PF13484">
    <property type="entry name" value="Fer4_16"/>
    <property type="match status" value="1"/>
</dbReference>
<dbReference type="GO" id="GO:0008616">
    <property type="term" value="P:tRNA queuosine(34) biosynthetic process"/>
    <property type="evidence" value="ECO:0007669"/>
    <property type="project" value="UniProtKB-UniRule"/>
</dbReference>
<keyword evidence="6" id="KW-0408">Iron</keyword>
<comment type="caution">
    <text evidence="6">Lacks conserved residue(s) required for the propagation of feature annotation.</text>
</comment>
<feature type="binding site" evidence="6">
    <location>
        <position position="204"/>
    </location>
    <ligand>
        <name>[4Fe-4S] cluster</name>
        <dbReference type="ChEBI" id="CHEBI:49883"/>
        <label>1</label>
    </ligand>
</feature>
<dbReference type="PANTHER" id="PTHR30002">
    <property type="entry name" value="EPOXYQUEUOSINE REDUCTASE"/>
    <property type="match status" value="1"/>
</dbReference>
<evidence type="ECO:0000256" key="3">
    <source>
        <dbReference type="ARBA" id="ARBA00022694"/>
    </source>
</evidence>
<feature type="binding site" evidence="6">
    <location>
        <position position="257"/>
    </location>
    <ligand>
        <name>[4Fe-4S] cluster</name>
        <dbReference type="ChEBI" id="CHEBI:49883"/>
        <label>2</label>
    </ligand>
</feature>
<feature type="binding site" evidence="6">
    <location>
        <position position="147"/>
    </location>
    <ligand>
        <name>cob(II)alamin</name>
        <dbReference type="ChEBI" id="CHEBI:16304"/>
    </ligand>
</feature>
<keyword evidence="1 6" id="KW-0004">4Fe-4S</keyword>
<reference evidence="8 9" key="1">
    <citation type="submission" date="2019-05" db="EMBL/GenBank/DDBJ databases">
        <title>Thiomicrorhabdus sediminis sp. nov, a novel sulfur-oxidizing bacterium isolated from coastal sediment.</title>
        <authorList>
            <person name="Liu X."/>
        </authorList>
    </citation>
    <scope>NUCLEOTIDE SEQUENCE [LARGE SCALE GENOMIC DNA]</scope>
    <source>
        <strain evidence="8 9">G1</strain>
    </source>
</reference>
<comment type="pathway">
    <text evidence="6">tRNA modification; tRNA-queuosine biosynthesis.</text>
</comment>
<comment type="cofactor">
    <cofactor evidence="6">
        <name>cob(II)alamin</name>
        <dbReference type="ChEBI" id="CHEBI:16304"/>
    </cofactor>
</comment>
<feature type="binding site" evidence="6">
    <location>
        <position position="214"/>
    </location>
    <ligand>
        <name>[4Fe-4S] cluster</name>
        <dbReference type="ChEBI" id="CHEBI:49883"/>
        <label>2</label>
    </ligand>
</feature>
<dbReference type="Pfam" id="PF08331">
    <property type="entry name" value="QueG_DUF1730"/>
    <property type="match status" value="1"/>
</dbReference>
<keyword evidence="6" id="KW-0170">Cobalt</keyword>
<dbReference type="GO" id="GO:0051539">
    <property type="term" value="F:4 iron, 4 sulfur cluster binding"/>
    <property type="evidence" value="ECO:0007669"/>
    <property type="project" value="UniProtKB-KW"/>
</dbReference>
<dbReference type="NCBIfam" id="TIGR00276">
    <property type="entry name" value="tRNA epoxyqueuosine(34) reductase QueG"/>
    <property type="match status" value="1"/>
</dbReference>
<comment type="function">
    <text evidence="6">Catalyzes the conversion of epoxyqueuosine (oQ) to queuosine (Q), which is a hypermodified base found in the wobble positions of tRNA(Asp), tRNA(Asn), tRNA(His) and tRNA(Tyr).</text>
</comment>
<feature type="binding site" evidence="6">
    <location>
        <position position="207"/>
    </location>
    <ligand>
        <name>[4Fe-4S] cluster</name>
        <dbReference type="ChEBI" id="CHEBI:49883"/>
        <label>1</label>
    </ligand>
</feature>
<evidence type="ECO:0000256" key="6">
    <source>
        <dbReference type="HAMAP-Rule" id="MF_00916"/>
    </source>
</evidence>
<feature type="binding site" evidence="6">
    <location>
        <position position="264"/>
    </location>
    <ligand>
        <name>[4Fe-4S] cluster</name>
        <dbReference type="ChEBI" id="CHEBI:49883"/>
        <label>1</label>
    </ligand>
</feature>
<feature type="binding site" evidence="6">
    <location>
        <position position="171"/>
    </location>
    <ligand>
        <name>cob(II)alamin</name>
        <dbReference type="ChEBI" id="CHEBI:16304"/>
    </ligand>
</feature>
<dbReference type="InterPro" id="IPR004453">
    <property type="entry name" value="QueG"/>
</dbReference>
<keyword evidence="4 6" id="KW-0671">Queuosine biosynthesis</keyword>
<dbReference type="RefSeq" id="WP_138564527.1">
    <property type="nucleotide sequence ID" value="NZ_CP040602.1"/>
</dbReference>
<feature type="binding site" evidence="6">
    <location>
        <position position="210"/>
    </location>
    <ligand>
        <name>[4Fe-4S] cluster</name>
        <dbReference type="ChEBI" id="CHEBI:49883"/>
        <label>1</label>
    </ligand>
</feature>
<evidence type="ECO:0000259" key="7">
    <source>
        <dbReference type="PROSITE" id="PS51379"/>
    </source>
</evidence>
<gene>
    <name evidence="6 8" type="primary">queG</name>
    <name evidence="8" type="ORF">FE785_03935</name>
</gene>
<comment type="similarity">
    <text evidence="6">Belongs to the QueG family.</text>
</comment>
<evidence type="ECO:0000256" key="5">
    <source>
        <dbReference type="ARBA" id="ARBA00023002"/>
    </source>
</evidence>
<keyword evidence="9" id="KW-1185">Reference proteome</keyword>
<sequence length="408" mass="46451">MTDTVSAQPTLVLSSEQFAQIKGWAAQLGFADISVCDIDLSDYEKGYFDWLAQDYHGDMEYMSRHGIKRSRPEELEPGTLSILSVRLNYFDCSAEHAARQIQQTDKAYISRYALQKDYHKLMRKRLQQLADKIGQHFNGFQYRAFCDSAPVLERSIAHKAGLGFIGKNSLIIHPRAGSWFFLGELYTNLTISTDLSEKTHPQGCGPCNACIVECPTQAIIDNGIVDSRRCISYLTIEYKGAIPLELRALMGNRIYGCDDCQLVCPWNKFTADTNEDVFRAQQNRLDKATLLELWQWDENQFLQNFAGSPIRRIGYPQWCRNLAVALGNIKASNHEKSAIIQALISKKTIINDLVDEHIDWAISHLGKTPESENHALPHKQIFAIDPKNIRPFKAKKYYLPKMPDNIDK</sequence>
<feature type="binding site" evidence="6">
    <location>
        <position position="69"/>
    </location>
    <ligand>
        <name>cob(II)alamin</name>
        <dbReference type="ChEBI" id="CHEBI:16304"/>
    </ligand>
</feature>
<evidence type="ECO:0000256" key="1">
    <source>
        <dbReference type="ARBA" id="ARBA00022485"/>
    </source>
</evidence>